<proteinExistence type="predicted"/>
<reference evidence="2 3" key="1">
    <citation type="submission" date="2016-08" db="EMBL/GenBank/DDBJ databases">
        <title>The complete genome of Streptomyces subrutilus 10-1-1.</title>
        <authorList>
            <person name="Chen X."/>
        </authorList>
    </citation>
    <scope>NUCLEOTIDE SEQUENCE [LARGE SCALE GENOMIC DNA]</scope>
    <source>
        <strain evidence="2 3">10-1-1</strain>
        <plasmid evidence="3">pacmp1</plasmid>
    </source>
</reference>
<evidence type="ECO:0000313" key="2">
    <source>
        <dbReference type="EMBL" id="OEJ21007.1"/>
    </source>
</evidence>
<evidence type="ECO:0000256" key="1">
    <source>
        <dbReference type="SAM" id="MobiDB-lite"/>
    </source>
</evidence>
<feature type="compositionally biased region" description="Low complexity" evidence="1">
    <location>
        <begin position="168"/>
        <end position="199"/>
    </location>
</feature>
<keyword evidence="2" id="KW-0614">Plasmid</keyword>
<gene>
    <name evidence="2" type="ORF">BGK67_34490</name>
</gene>
<name>A0A1E5NXZ2_9ACTN</name>
<dbReference type="Proteomes" id="UP000095705">
    <property type="component" value="Plasmid pACMP1"/>
</dbReference>
<accession>A0A1E5NXZ2</accession>
<sequence>MNSPTALRANRRNFYVHVESATVRDRRLSYRALGLLTYILDQSEEWKVRSEQLCKGEGREGREAVRKTLHELAAHGYYRLERRQFRHTGIAMGAAVSEFPVEQWAADYKTFGESLTIPVVEQPDGSFLVRYPDGSLGSDGFEPDLGGDPEAKPDAQAEEEPEPEMEETAPQAKAAPTAKRAAQKPTAAAVKRAETNTAKAAEKKALDDDAEEVAAWWWKLAEEHFGKYVGQKGGYVAMRRQVRNALAKNYTKQECAKALQHARKHWPSAQQWQEALGVVTNHIAPRTGSRPTPYSDAATWGNTMNTTVPGSETTPPDDTDDAVFGVLPA</sequence>
<dbReference type="AlphaFoldDB" id="A0A1E5NXZ2"/>
<keyword evidence="3" id="KW-1185">Reference proteome</keyword>
<dbReference type="EMBL" id="MEHK01000005">
    <property type="protein sequence ID" value="OEJ21007.1"/>
    <property type="molecule type" value="Genomic_DNA"/>
</dbReference>
<feature type="compositionally biased region" description="Acidic residues" evidence="1">
    <location>
        <begin position="156"/>
        <end position="167"/>
    </location>
</feature>
<organism evidence="2 3">
    <name type="scientific">Streptomyces subrutilus</name>
    <dbReference type="NCBI Taxonomy" id="36818"/>
    <lineage>
        <taxon>Bacteria</taxon>
        <taxon>Bacillati</taxon>
        <taxon>Actinomycetota</taxon>
        <taxon>Actinomycetes</taxon>
        <taxon>Kitasatosporales</taxon>
        <taxon>Streptomycetaceae</taxon>
        <taxon>Streptomyces</taxon>
    </lineage>
</organism>
<evidence type="ECO:0000313" key="3">
    <source>
        <dbReference type="Proteomes" id="UP000095705"/>
    </source>
</evidence>
<evidence type="ECO:0008006" key="4">
    <source>
        <dbReference type="Google" id="ProtNLM"/>
    </source>
</evidence>
<comment type="caution">
    <text evidence="2">The sequence shown here is derived from an EMBL/GenBank/DDBJ whole genome shotgun (WGS) entry which is preliminary data.</text>
</comment>
<dbReference type="RefSeq" id="WP_069917895.1">
    <property type="nucleotide sequence ID" value="NZ_CM007203.1"/>
</dbReference>
<feature type="region of interest" description="Disordered" evidence="1">
    <location>
        <begin position="138"/>
        <end position="206"/>
    </location>
</feature>
<protein>
    <recommendedName>
        <fullName evidence="4">Helix-turn-helix domain-containing protein</fullName>
    </recommendedName>
</protein>
<geneLocation type="plasmid" evidence="3">
    <name>pacmp1</name>
</geneLocation>